<sequence>MHSLLNPTISKLKEKINHALIIDKENGIYQCNRGIFTDEALFELEMKAIFEGNWIYLAHESQIANSGDYYTLTIGRQPVIITRDKDMRLHAMINSCSHRGAMLASRKAGNKSTFTCPFHGWTFNNAGHLLKAKDEKTGAYPPCFKQDGSHDVKQLPRFESYRGFLFGSLSDEVQPLEDYLGETRQILDLIIDQAESGLEVLRGSSSYTFDGNWKLQMENGADGYHVSVVHWNYVSTMAHRDAASGTQTMDANCWSSKNDGGAYGFKNGHLLLWTRVLNPESRPIYRHFTRLNDAFGAHRADLMVNQTRNLCLYPNLYIMDQLSSQLRVVRPIAVNKTEVTVFCFAPKGENADERALRIRQYEDFFNVSGMGTPDDLEEFRACQLGFNAGNMPWSDLSRGATRWLEGQADDNAKALGIVPDMTGPRPEDEALYLSQHHHWQNILLRQLERQQRNDEVAQ</sequence>
<dbReference type="EMBL" id="FMUT01000004">
    <property type="protein sequence ID" value="SCY46451.1"/>
    <property type="molecule type" value="Genomic_DNA"/>
</dbReference>
<dbReference type="SUPFAM" id="SSF55961">
    <property type="entry name" value="Bet v1-like"/>
    <property type="match status" value="1"/>
</dbReference>
<evidence type="ECO:0000256" key="3">
    <source>
        <dbReference type="ARBA" id="ARBA00022723"/>
    </source>
</evidence>
<reference evidence="10 11" key="1">
    <citation type="submission" date="2016-10" db="EMBL/GenBank/DDBJ databases">
        <authorList>
            <person name="Varghese N."/>
            <person name="Submissions S."/>
        </authorList>
    </citation>
    <scope>NUCLEOTIDE SEQUENCE [LARGE SCALE GENOMIC DNA]</scope>
    <source>
        <strain evidence="10 11">CGMCC 1.6853</strain>
    </source>
</reference>
<evidence type="ECO:0000256" key="2">
    <source>
        <dbReference type="ARBA" id="ARBA00022714"/>
    </source>
</evidence>
<dbReference type="InterPro" id="IPR017941">
    <property type="entry name" value="Rieske_2Fe-2S"/>
</dbReference>
<keyword evidence="7" id="KW-0411">Iron-sulfur</keyword>
<keyword evidence="11" id="KW-1185">Reference proteome</keyword>
<dbReference type="InterPro" id="IPR036922">
    <property type="entry name" value="Rieske_2Fe-2S_sf"/>
</dbReference>
<gene>
    <name evidence="10" type="ORF">SAMN02927935_01537</name>
</gene>
<dbReference type="InterPro" id="IPR015881">
    <property type="entry name" value="ARHD_Rieske_2Fe_2S"/>
</dbReference>
<evidence type="ECO:0000256" key="7">
    <source>
        <dbReference type="ARBA" id="ARBA00023014"/>
    </source>
</evidence>
<organism evidence="10 11">
    <name type="scientific">Serratia nematodiphila</name>
    <dbReference type="NCBI Taxonomy" id="458197"/>
    <lineage>
        <taxon>Bacteria</taxon>
        <taxon>Pseudomonadati</taxon>
        <taxon>Pseudomonadota</taxon>
        <taxon>Gammaproteobacteria</taxon>
        <taxon>Enterobacterales</taxon>
        <taxon>Yersiniaceae</taxon>
        <taxon>Serratia</taxon>
    </lineage>
</organism>
<dbReference type="PRINTS" id="PR00090">
    <property type="entry name" value="RNGDIOXGNASE"/>
</dbReference>
<evidence type="ECO:0000256" key="5">
    <source>
        <dbReference type="ARBA" id="ARBA00023002"/>
    </source>
</evidence>
<dbReference type="PANTHER" id="PTHR43756:SF1">
    <property type="entry name" value="3-PHENYLPROPIONATE_CINNAMIC ACID DIOXYGENASE SUBUNIT ALPHA"/>
    <property type="match status" value="1"/>
</dbReference>
<evidence type="ECO:0000256" key="8">
    <source>
        <dbReference type="ARBA" id="ARBA00023027"/>
    </source>
</evidence>
<accession>A0A1G5G520</accession>
<keyword evidence="4" id="KW-0223">Dioxygenase</keyword>
<evidence type="ECO:0000259" key="9">
    <source>
        <dbReference type="PROSITE" id="PS51296"/>
    </source>
</evidence>
<feature type="domain" description="Rieske" evidence="9">
    <location>
        <begin position="55"/>
        <end position="152"/>
    </location>
</feature>
<dbReference type="PROSITE" id="PS51296">
    <property type="entry name" value="RIESKE"/>
    <property type="match status" value="1"/>
</dbReference>
<dbReference type="Gene3D" id="3.90.380.10">
    <property type="entry name" value="Naphthalene 1,2-dioxygenase Alpha Subunit, Chain A, domain 1"/>
    <property type="match status" value="1"/>
</dbReference>
<dbReference type="CDD" id="cd08879">
    <property type="entry name" value="RHO_alpha_C_AntDO-like"/>
    <property type="match status" value="1"/>
</dbReference>
<proteinExistence type="inferred from homology"/>
<evidence type="ECO:0000256" key="6">
    <source>
        <dbReference type="ARBA" id="ARBA00023004"/>
    </source>
</evidence>
<dbReference type="Pfam" id="PF00355">
    <property type="entry name" value="Rieske"/>
    <property type="match status" value="1"/>
</dbReference>
<evidence type="ECO:0000313" key="11">
    <source>
        <dbReference type="Proteomes" id="UP000183031"/>
    </source>
</evidence>
<dbReference type="PROSITE" id="PS00570">
    <property type="entry name" value="RING_HYDROXYL_ALPHA"/>
    <property type="match status" value="1"/>
</dbReference>
<dbReference type="InterPro" id="IPR001663">
    <property type="entry name" value="Rng_hydr_dOase-A"/>
</dbReference>
<dbReference type="InterPro" id="IPR015879">
    <property type="entry name" value="Ring_hydroxy_dOase_asu_C_dom"/>
</dbReference>
<evidence type="ECO:0000256" key="1">
    <source>
        <dbReference type="ARBA" id="ARBA00008751"/>
    </source>
</evidence>
<keyword evidence="8" id="KW-0520">NAD</keyword>
<dbReference type="RefSeq" id="WP_033632704.1">
    <property type="nucleotide sequence ID" value="NZ_CBCSIN010000002.1"/>
</dbReference>
<comment type="similarity">
    <text evidence="1">Belongs to the bacterial ring-hydroxylating dioxygenase alpha subunit family.</text>
</comment>
<dbReference type="PANTHER" id="PTHR43756">
    <property type="entry name" value="CHOLINE MONOOXYGENASE, CHLOROPLASTIC"/>
    <property type="match status" value="1"/>
</dbReference>
<dbReference type="Gene3D" id="2.102.10.10">
    <property type="entry name" value="Rieske [2Fe-2S] iron-sulphur domain"/>
    <property type="match status" value="1"/>
</dbReference>
<keyword evidence="3" id="KW-0479">Metal-binding</keyword>
<evidence type="ECO:0000256" key="4">
    <source>
        <dbReference type="ARBA" id="ARBA00022964"/>
    </source>
</evidence>
<keyword evidence="2" id="KW-0001">2Fe-2S</keyword>
<comment type="caution">
    <text evidence="10">The sequence shown here is derived from an EMBL/GenBank/DDBJ whole genome shotgun (WGS) entry which is preliminary data.</text>
</comment>
<protein>
    <submittedName>
        <fullName evidence="10">Benzoate/toluate 1,2-dioxygenase alpha subunit</fullName>
    </submittedName>
</protein>
<name>A0A1G5G520_9GAMM</name>
<dbReference type="Proteomes" id="UP000183031">
    <property type="component" value="Unassembled WGS sequence"/>
</dbReference>
<keyword evidence="5" id="KW-0560">Oxidoreductase</keyword>
<keyword evidence="6" id="KW-0408">Iron</keyword>
<dbReference type="SUPFAM" id="SSF50022">
    <property type="entry name" value="ISP domain"/>
    <property type="match status" value="1"/>
</dbReference>
<dbReference type="Pfam" id="PF00848">
    <property type="entry name" value="Ring_hydroxyl_A"/>
    <property type="match status" value="1"/>
</dbReference>
<evidence type="ECO:0000313" key="10">
    <source>
        <dbReference type="EMBL" id="SCY46451.1"/>
    </source>
</evidence>